<protein>
    <submittedName>
        <fullName evidence="2">HTH domain-containing protein</fullName>
    </submittedName>
</protein>
<dbReference type="InterPro" id="IPR041657">
    <property type="entry name" value="HTH_17"/>
</dbReference>
<gene>
    <name evidence="2" type="ORF">dnm_055000</name>
</gene>
<sequence length="129" mass="14645">MNNSYTLKELSKDLDIDVKVLREYIKKGHLRASKVGRTYLVSSVDLKAFLDTDIAFSKRGPEPDEIPMRNYICQHYDYCLDKAAKANKIFGCENCRRFIRAKKQQLSIAELNGMISLWGSVFGSTASVS</sequence>
<keyword evidence="3" id="KW-1185">Reference proteome</keyword>
<dbReference type="KEGG" id="dmm:dnm_055000"/>
<dbReference type="SUPFAM" id="SSF46955">
    <property type="entry name" value="Putative DNA-binding domain"/>
    <property type="match status" value="1"/>
</dbReference>
<accession>A0A975BPS2</accession>
<dbReference type="RefSeq" id="WP_207678064.1">
    <property type="nucleotide sequence ID" value="NZ_CP061800.1"/>
</dbReference>
<reference evidence="2" key="1">
    <citation type="journal article" date="2021" name="Microb. Physiol.">
        <title>Proteogenomic Insights into the Physiology of Marine, Sulfate-Reducing, Filamentous Desulfonema limicola and Desulfonema magnum.</title>
        <authorList>
            <person name="Schnaars V."/>
            <person name="Wohlbrand L."/>
            <person name="Scheve S."/>
            <person name="Hinrichs C."/>
            <person name="Reinhardt R."/>
            <person name="Rabus R."/>
        </authorList>
    </citation>
    <scope>NUCLEOTIDE SEQUENCE</scope>
    <source>
        <strain evidence="2">4be13</strain>
    </source>
</reference>
<dbReference type="InterPro" id="IPR009061">
    <property type="entry name" value="DNA-bd_dom_put_sf"/>
</dbReference>
<name>A0A975BPS2_9BACT</name>
<dbReference type="AlphaFoldDB" id="A0A975BPS2"/>
<feature type="domain" description="Helix-turn-helix" evidence="1">
    <location>
        <begin position="5"/>
        <end position="51"/>
    </location>
</feature>
<evidence type="ECO:0000259" key="1">
    <source>
        <dbReference type="Pfam" id="PF12728"/>
    </source>
</evidence>
<dbReference type="Pfam" id="PF12728">
    <property type="entry name" value="HTH_17"/>
    <property type="match status" value="1"/>
</dbReference>
<organism evidence="2 3">
    <name type="scientific">Desulfonema magnum</name>
    <dbReference type="NCBI Taxonomy" id="45655"/>
    <lineage>
        <taxon>Bacteria</taxon>
        <taxon>Pseudomonadati</taxon>
        <taxon>Thermodesulfobacteriota</taxon>
        <taxon>Desulfobacteria</taxon>
        <taxon>Desulfobacterales</taxon>
        <taxon>Desulfococcaceae</taxon>
        <taxon>Desulfonema</taxon>
    </lineage>
</organism>
<evidence type="ECO:0000313" key="2">
    <source>
        <dbReference type="EMBL" id="QTA89446.1"/>
    </source>
</evidence>
<dbReference type="Proteomes" id="UP000663722">
    <property type="component" value="Chromosome"/>
</dbReference>
<dbReference type="EMBL" id="CP061800">
    <property type="protein sequence ID" value="QTA89446.1"/>
    <property type="molecule type" value="Genomic_DNA"/>
</dbReference>
<evidence type="ECO:0000313" key="3">
    <source>
        <dbReference type="Proteomes" id="UP000663722"/>
    </source>
</evidence>
<proteinExistence type="predicted"/>